<feature type="compositionally biased region" description="Basic and acidic residues" evidence="1">
    <location>
        <begin position="254"/>
        <end position="267"/>
    </location>
</feature>
<name>F9UFE4_9GAMM</name>
<evidence type="ECO:0000256" key="2">
    <source>
        <dbReference type="SAM" id="Phobius"/>
    </source>
</evidence>
<keyword evidence="2" id="KW-0472">Membrane</keyword>
<evidence type="ECO:0008006" key="5">
    <source>
        <dbReference type="Google" id="ProtNLM"/>
    </source>
</evidence>
<feature type="transmembrane region" description="Helical" evidence="2">
    <location>
        <begin position="42"/>
        <end position="64"/>
    </location>
</feature>
<feature type="transmembrane region" description="Helical" evidence="2">
    <location>
        <begin position="6"/>
        <end position="30"/>
    </location>
</feature>
<dbReference type="NCBIfam" id="TIGR02206">
    <property type="entry name" value="intg_mem_TP0381"/>
    <property type="match status" value="1"/>
</dbReference>
<accession>F9UFE4</accession>
<feature type="transmembrane region" description="Helical" evidence="2">
    <location>
        <begin position="161"/>
        <end position="185"/>
    </location>
</feature>
<feature type="region of interest" description="Disordered" evidence="1">
    <location>
        <begin position="236"/>
        <end position="267"/>
    </location>
</feature>
<keyword evidence="2" id="KW-0812">Transmembrane</keyword>
<dbReference type="PATRIC" id="fig|768671.3.peg.3853"/>
<evidence type="ECO:0000313" key="4">
    <source>
        <dbReference type="Proteomes" id="UP000005459"/>
    </source>
</evidence>
<dbReference type="eggNOG" id="COG5522">
    <property type="taxonomic scope" value="Bacteria"/>
</dbReference>
<proteinExistence type="predicted"/>
<dbReference type="InterPro" id="IPR011737">
    <property type="entry name" value="CHP02206_TP0381"/>
</dbReference>
<organism evidence="3 4">
    <name type="scientific">Thiocapsa marina 5811</name>
    <dbReference type="NCBI Taxonomy" id="768671"/>
    <lineage>
        <taxon>Bacteria</taxon>
        <taxon>Pseudomonadati</taxon>
        <taxon>Pseudomonadota</taxon>
        <taxon>Gammaproteobacteria</taxon>
        <taxon>Chromatiales</taxon>
        <taxon>Chromatiaceae</taxon>
        <taxon>Thiocapsa</taxon>
    </lineage>
</organism>
<evidence type="ECO:0000256" key="1">
    <source>
        <dbReference type="SAM" id="MobiDB-lite"/>
    </source>
</evidence>
<dbReference type="Proteomes" id="UP000005459">
    <property type="component" value="Unassembled WGS sequence"/>
</dbReference>
<feature type="transmembrane region" description="Helical" evidence="2">
    <location>
        <begin position="127"/>
        <end position="149"/>
    </location>
</feature>
<keyword evidence="4" id="KW-1185">Reference proteome</keyword>
<evidence type="ECO:0000313" key="3">
    <source>
        <dbReference type="EMBL" id="EGV17181.1"/>
    </source>
</evidence>
<dbReference type="RefSeq" id="WP_007194519.1">
    <property type="nucleotide sequence ID" value="NZ_AFWV01000012.1"/>
</dbReference>
<feature type="transmembrane region" description="Helical" evidence="2">
    <location>
        <begin position="70"/>
        <end position="91"/>
    </location>
</feature>
<reference evidence="3 4" key="1">
    <citation type="submission" date="2011-06" db="EMBL/GenBank/DDBJ databases">
        <title>The draft genome of Thiocapsa marina 5811.</title>
        <authorList>
            <consortium name="US DOE Joint Genome Institute (JGI-PGF)"/>
            <person name="Lucas S."/>
            <person name="Han J."/>
            <person name="Cheng J.-F."/>
            <person name="Goodwin L."/>
            <person name="Pitluck S."/>
            <person name="Peters L."/>
            <person name="Land M.L."/>
            <person name="Hauser L."/>
            <person name="Vogl K."/>
            <person name="Liu Z."/>
            <person name="Imhoff J."/>
            <person name="Thiel V."/>
            <person name="Frigaard N.-U."/>
            <person name="Bryant D."/>
            <person name="Woyke T.J."/>
        </authorList>
    </citation>
    <scope>NUCLEOTIDE SEQUENCE [LARGE SCALE GENOMIC DNA]</scope>
    <source>
        <strain evidence="3 4">5811</strain>
    </source>
</reference>
<dbReference type="Pfam" id="PF14808">
    <property type="entry name" value="TMEM164"/>
    <property type="match status" value="1"/>
</dbReference>
<dbReference type="EMBL" id="AFWV01000012">
    <property type="protein sequence ID" value="EGV17181.1"/>
    <property type="molecule type" value="Genomic_DNA"/>
</dbReference>
<sequence length="267" mass="29391">MSTTDPLVLFGSAHVIGILLIAAAGIGLPLSVRRATRTRTRYGIGLAIAALLILQEGVHIWLLANHYDRLLSSLLPLHLCGLSVLLTAWTLAARSYSAYEIVYFWAWGGTLQALLTPDLERGFPDPTFIAFFIGHGLVIVGVLYATLVYRFRPRLSSIFKSLAALLLVVAVVAPINLWLGTNYLFLCSKPEQASLMDLLGPWPWYILSLAGLALVSSFVYYLPFPIADRIAARSRAKRPSPRSPEPSAHAGVQSDRRLRRDTARRIG</sequence>
<protein>
    <recommendedName>
        <fullName evidence="5">TIGR02206 family membrane protein</fullName>
    </recommendedName>
</protein>
<gene>
    <name evidence="3" type="ORF">ThimaDRAFT_3647</name>
</gene>
<dbReference type="OrthoDB" id="9813172at2"/>
<dbReference type="STRING" id="768671.ThimaDRAFT_3647"/>
<keyword evidence="2" id="KW-1133">Transmembrane helix</keyword>
<feature type="transmembrane region" description="Helical" evidence="2">
    <location>
        <begin position="205"/>
        <end position="227"/>
    </location>
</feature>
<dbReference type="AlphaFoldDB" id="F9UFE4"/>